<dbReference type="AlphaFoldDB" id="A0A0A9DSH6"/>
<sequence>MRPGGETRSAACVCSCAHARSFIVHICCLHFHVIFESSSRRAVTASIIHFCPAKRANQSRTNDVADAADLLIALSEAKAIIITLGARMRGMCSLGSLLQKRTPMAGIDDVSVLLCFFLVRAAITDRVHVTAVRI</sequence>
<evidence type="ECO:0000313" key="1">
    <source>
        <dbReference type="EMBL" id="JAD90766.1"/>
    </source>
</evidence>
<reference evidence="1" key="2">
    <citation type="journal article" date="2015" name="Data Brief">
        <title>Shoot transcriptome of the giant reed, Arundo donax.</title>
        <authorList>
            <person name="Barrero R.A."/>
            <person name="Guerrero F.D."/>
            <person name="Moolhuijzen P."/>
            <person name="Goolsby J.A."/>
            <person name="Tidwell J."/>
            <person name="Bellgard S.E."/>
            <person name="Bellgard M.I."/>
        </authorList>
    </citation>
    <scope>NUCLEOTIDE SEQUENCE</scope>
    <source>
        <tissue evidence="1">Shoot tissue taken approximately 20 cm above the soil surface</tissue>
    </source>
</reference>
<organism evidence="1">
    <name type="scientific">Arundo donax</name>
    <name type="common">Giant reed</name>
    <name type="synonym">Donax arundinaceus</name>
    <dbReference type="NCBI Taxonomy" id="35708"/>
    <lineage>
        <taxon>Eukaryota</taxon>
        <taxon>Viridiplantae</taxon>
        <taxon>Streptophyta</taxon>
        <taxon>Embryophyta</taxon>
        <taxon>Tracheophyta</taxon>
        <taxon>Spermatophyta</taxon>
        <taxon>Magnoliopsida</taxon>
        <taxon>Liliopsida</taxon>
        <taxon>Poales</taxon>
        <taxon>Poaceae</taxon>
        <taxon>PACMAD clade</taxon>
        <taxon>Arundinoideae</taxon>
        <taxon>Arundineae</taxon>
        <taxon>Arundo</taxon>
    </lineage>
</organism>
<proteinExistence type="predicted"/>
<name>A0A0A9DSH6_ARUDO</name>
<reference evidence="1" key="1">
    <citation type="submission" date="2014-09" db="EMBL/GenBank/DDBJ databases">
        <authorList>
            <person name="Magalhaes I.L.F."/>
            <person name="Oliveira U."/>
            <person name="Santos F.R."/>
            <person name="Vidigal T.H.D.A."/>
            <person name="Brescovit A.D."/>
            <person name="Santos A.J."/>
        </authorList>
    </citation>
    <scope>NUCLEOTIDE SEQUENCE</scope>
    <source>
        <tissue evidence="1">Shoot tissue taken approximately 20 cm above the soil surface</tissue>
    </source>
</reference>
<accession>A0A0A9DSH6</accession>
<protein>
    <submittedName>
        <fullName evidence="1">Uncharacterized protein</fullName>
    </submittedName>
</protein>
<dbReference type="EMBL" id="GBRH01207129">
    <property type="protein sequence ID" value="JAD90766.1"/>
    <property type="molecule type" value="Transcribed_RNA"/>
</dbReference>